<dbReference type="OrthoDB" id="8559578at2"/>
<feature type="transmembrane region" description="Helical" evidence="1">
    <location>
        <begin position="187"/>
        <end position="206"/>
    </location>
</feature>
<keyword evidence="1" id="KW-0812">Transmembrane</keyword>
<reference evidence="3" key="1">
    <citation type="submission" date="2016-10" db="EMBL/GenBank/DDBJ databases">
        <authorList>
            <person name="Varghese N."/>
            <person name="Submissions S."/>
        </authorList>
    </citation>
    <scope>NUCLEOTIDE SEQUENCE [LARGE SCALE GENOMIC DNA]</scope>
    <source>
        <strain evidence="3">CBMB127</strain>
    </source>
</reference>
<keyword evidence="1" id="KW-1133">Transmembrane helix</keyword>
<name>A0A1G9D0U0_9PROT</name>
<accession>A0A1G9D0U0</accession>
<dbReference type="PANTHER" id="PTHR40115">
    <property type="entry name" value="INNER MEMBRANE PROTEIN WITH PEPSY TM HELIX"/>
    <property type="match status" value="1"/>
</dbReference>
<dbReference type="Proteomes" id="UP000198629">
    <property type="component" value="Unassembled WGS sequence"/>
</dbReference>
<dbReference type="InterPro" id="IPR032307">
    <property type="entry name" value="PepSY_TM-like_2"/>
</dbReference>
<dbReference type="PANTHER" id="PTHR40115:SF1">
    <property type="entry name" value="INNER MEMBRANE PROTEIN WITH PEPSY TM HELIX"/>
    <property type="match status" value="1"/>
</dbReference>
<feature type="transmembrane region" description="Helical" evidence="1">
    <location>
        <begin position="20"/>
        <end position="41"/>
    </location>
</feature>
<feature type="transmembrane region" description="Helical" evidence="1">
    <location>
        <begin position="157"/>
        <end position="181"/>
    </location>
</feature>
<dbReference type="STRING" id="492660.SAMN05192566_1722"/>
<dbReference type="Pfam" id="PF16357">
    <property type="entry name" value="PepSY_TM_like_2"/>
    <property type="match status" value="1"/>
</dbReference>
<sequence>MQTQFNSNRAFWLKHLYRWHWISSAACLVGMLLFALTGITLNNAGHIESSPVVSKKSATVPAPLLKQIQAEPADDKAPLPKATADWISNALQVELAGVPGEWSDAEVYVSLPRPGGDAWLVVDRNSGEVNYELTDRGWISYFNDLHKGRNTGTAWSWFLDIFSTAALVFSITGLFMLSMHASNRPSTWPLVGLGVVIPLVLVILFIH</sequence>
<evidence type="ECO:0008006" key="4">
    <source>
        <dbReference type="Google" id="ProtNLM"/>
    </source>
</evidence>
<keyword evidence="3" id="KW-1185">Reference proteome</keyword>
<dbReference type="AlphaFoldDB" id="A0A1G9D0U0"/>
<protein>
    <recommendedName>
        <fullName evidence="4">PepSY-associated TM region</fullName>
    </recommendedName>
</protein>
<dbReference type="EMBL" id="FNFX01000003">
    <property type="protein sequence ID" value="SDK57479.1"/>
    <property type="molecule type" value="Genomic_DNA"/>
</dbReference>
<organism evidence="2 3">
    <name type="scientific">Methylophilus rhizosphaerae</name>
    <dbReference type="NCBI Taxonomy" id="492660"/>
    <lineage>
        <taxon>Bacteria</taxon>
        <taxon>Pseudomonadati</taxon>
        <taxon>Pseudomonadota</taxon>
        <taxon>Betaproteobacteria</taxon>
        <taxon>Nitrosomonadales</taxon>
        <taxon>Methylophilaceae</taxon>
        <taxon>Methylophilus</taxon>
    </lineage>
</organism>
<proteinExistence type="predicted"/>
<evidence type="ECO:0000313" key="3">
    <source>
        <dbReference type="Proteomes" id="UP000198629"/>
    </source>
</evidence>
<dbReference type="RefSeq" id="WP_091471730.1">
    <property type="nucleotide sequence ID" value="NZ_FNFX01000003.1"/>
</dbReference>
<evidence type="ECO:0000256" key="1">
    <source>
        <dbReference type="SAM" id="Phobius"/>
    </source>
</evidence>
<evidence type="ECO:0000313" key="2">
    <source>
        <dbReference type="EMBL" id="SDK57479.1"/>
    </source>
</evidence>
<gene>
    <name evidence="2" type="ORF">SAMN05192566_1722</name>
</gene>
<keyword evidence="1" id="KW-0472">Membrane</keyword>